<dbReference type="eggNOG" id="COG1305">
    <property type="taxonomic scope" value="Bacteria"/>
</dbReference>
<dbReference type="GO" id="GO:0006508">
    <property type="term" value="P:proteolysis"/>
    <property type="evidence" value="ECO:0007669"/>
    <property type="project" value="UniProtKB-KW"/>
</dbReference>
<dbReference type="GO" id="GO:0008233">
    <property type="term" value="F:peptidase activity"/>
    <property type="evidence" value="ECO:0007669"/>
    <property type="project" value="UniProtKB-KW"/>
</dbReference>
<dbReference type="Gene3D" id="3.10.620.30">
    <property type="match status" value="1"/>
</dbReference>
<dbReference type="SUPFAM" id="SSF54001">
    <property type="entry name" value="Cysteine proteinases"/>
    <property type="match status" value="1"/>
</dbReference>
<dbReference type="PANTHER" id="PTHR42736:SF1">
    <property type="entry name" value="PROTEIN-GLUTAMINE GAMMA-GLUTAMYLTRANSFERASE"/>
    <property type="match status" value="1"/>
</dbReference>
<reference evidence="3 4" key="2">
    <citation type="journal article" date="2012" name="BMC Genomics">
        <title>The genome of Pelobacter carbinolicus reveals surprising metabolic capabilities and physiological features.</title>
        <authorList>
            <person name="Aklujkar M."/>
            <person name="Haveman S.A."/>
            <person name="Didonato R.Jr."/>
            <person name="Chertkov O."/>
            <person name="Han C.S."/>
            <person name="Land M.L."/>
            <person name="Brown P."/>
            <person name="Lovley D.R."/>
        </authorList>
    </citation>
    <scope>NUCLEOTIDE SEQUENCE [LARGE SCALE GENOMIC DNA]</scope>
    <source>
        <strain evidence="4">DSM 2380 / NBRC 103641 / GraBd1</strain>
    </source>
</reference>
<dbReference type="InterPro" id="IPR038765">
    <property type="entry name" value="Papain-like_cys_pep_sf"/>
</dbReference>
<feature type="transmembrane region" description="Helical" evidence="1">
    <location>
        <begin position="126"/>
        <end position="148"/>
    </location>
</feature>
<keyword evidence="3" id="KW-0645">Protease</keyword>
<feature type="transmembrane region" description="Helical" evidence="1">
    <location>
        <begin position="56"/>
        <end position="72"/>
    </location>
</feature>
<feature type="transmembrane region" description="Helical" evidence="1">
    <location>
        <begin position="532"/>
        <end position="558"/>
    </location>
</feature>
<protein>
    <submittedName>
        <fullName evidence="3">Transglutaminase/protease-like domain membrane lipoprotein</fullName>
    </submittedName>
</protein>
<dbReference type="Pfam" id="PF11992">
    <property type="entry name" value="TgpA_N"/>
    <property type="match status" value="1"/>
</dbReference>
<dbReference type="Pfam" id="PF01841">
    <property type="entry name" value="Transglut_core"/>
    <property type="match status" value="1"/>
</dbReference>
<dbReference type="SMART" id="SM00460">
    <property type="entry name" value="TGc"/>
    <property type="match status" value="1"/>
</dbReference>
<dbReference type="Proteomes" id="UP000002534">
    <property type="component" value="Chromosome"/>
</dbReference>
<dbReference type="InterPro" id="IPR002931">
    <property type="entry name" value="Transglutaminase-like"/>
</dbReference>
<dbReference type="OrthoDB" id="9804872at2"/>
<feature type="transmembrane region" description="Helical" evidence="1">
    <location>
        <begin position="103"/>
        <end position="120"/>
    </location>
</feature>
<feature type="transmembrane region" description="Helical" evidence="1">
    <location>
        <begin position="160"/>
        <end position="185"/>
    </location>
</feature>
<evidence type="ECO:0000313" key="4">
    <source>
        <dbReference type="Proteomes" id="UP000002534"/>
    </source>
</evidence>
<dbReference type="InterPro" id="IPR052901">
    <property type="entry name" value="Bact_TGase-like"/>
</dbReference>
<feature type="domain" description="Transglutaminase-like" evidence="2">
    <location>
        <begin position="399"/>
        <end position="469"/>
    </location>
</feature>
<accession>Q3A2W4</accession>
<dbReference type="KEGG" id="pca:Pcar_2052"/>
<keyword evidence="1" id="KW-0472">Membrane</keyword>
<feature type="transmembrane region" description="Helical" evidence="1">
    <location>
        <begin position="78"/>
        <end position="96"/>
    </location>
</feature>
<evidence type="ECO:0000259" key="2">
    <source>
        <dbReference type="SMART" id="SM00460"/>
    </source>
</evidence>
<evidence type="ECO:0000256" key="1">
    <source>
        <dbReference type="SAM" id="Phobius"/>
    </source>
</evidence>
<sequence>MVPIRRLLDLFTYAACLFGVLPLYGFLGLSSKILFPVAFGAGFICDWRQRYFLNRWLATLLSILPFAFYGLRLSLNNVVDPAVNVLVMLLAVRLLTEKRPRNYLQIFALAIFTLAGSSLLSLSSLFMPALVLQMVSITIGLVLLTFHASDDRMRLSAGSLRSLFTVSLVLPIGSLLLMLVLFAVLPRTQYPLWSFLNPGQKAVSGFSESVRPGAFASNAASHVPVFRVECEPLAQEDLYWRGIVLNIAEGSSWRRESPPAGEWLRLSGGRQVVQIFYPETWQDGYLFTLDPTSQISDLHVHSSVDLVHHVNKYRKRPASYRAISRVGAVLNASGVNREFYLQLPPTVSRRLRDTATELASGVDDAADKIARTQEFFRRQQLVYANSDLPGPERPLEEFLFGKRRGYCEFFASSFALLLRLEGVPTRLVGGYHGGIRNEMAGYYGITSDMAHVWVEALVDGCWQRIDPSSLAVNAATAAIAGRGNNPGWGRRMLDAADFYWNRAVISYDFEQQLQLVQNTAFRVHGIPDGRRLFFIAGWLLAVVLGVIGGFRLLGVCSLSREQRLLRRFQQMLKRRFGMTPIPDSAGLQTVAEQTGDARCMEFAVIWCGAVYRDRPLQASERKRLRRLLRALRRD</sequence>
<dbReference type="RefSeq" id="WP_011341804.1">
    <property type="nucleotide sequence ID" value="NC_007498.2"/>
</dbReference>
<organism evidence="3 4">
    <name type="scientific">Syntrophotalea carbinolica (strain DSM 2380 / NBRC 103641 / GraBd1)</name>
    <name type="common">Pelobacter carbinolicus</name>
    <dbReference type="NCBI Taxonomy" id="338963"/>
    <lineage>
        <taxon>Bacteria</taxon>
        <taxon>Pseudomonadati</taxon>
        <taxon>Thermodesulfobacteriota</taxon>
        <taxon>Desulfuromonadia</taxon>
        <taxon>Desulfuromonadales</taxon>
        <taxon>Syntrophotaleaceae</taxon>
        <taxon>Syntrophotalea</taxon>
    </lineage>
</organism>
<keyword evidence="1" id="KW-1133">Transmembrane helix</keyword>
<proteinExistence type="predicted"/>
<dbReference type="PANTHER" id="PTHR42736">
    <property type="entry name" value="PROTEIN-GLUTAMINE GAMMA-GLUTAMYLTRANSFERASE"/>
    <property type="match status" value="1"/>
</dbReference>
<keyword evidence="3" id="KW-0449">Lipoprotein</keyword>
<dbReference type="EMBL" id="CP000142">
    <property type="protein sequence ID" value="ABA89293.1"/>
    <property type="molecule type" value="Genomic_DNA"/>
</dbReference>
<keyword evidence="4" id="KW-1185">Reference proteome</keyword>
<gene>
    <name evidence="3" type="ordered locus">Pcar_2052</name>
</gene>
<name>Q3A2W4_SYNC1</name>
<dbReference type="HOGENOM" id="CLU_012397_2_1_7"/>
<dbReference type="STRING" id="338963.Pcar_2052"/>
<keyword evidence="3" id="KW-0378">Hydrolase</keyword>
<dbReference type="InterPro" id="IPR021878">
    <property type="entry name" value="TgpA_N"/>
</dbReference>
<keyword evidence="1" id="KW-0812">Transmembrane</keyword>
<dbReference type="AlphaFoldDB" id="Q3A2W4"/>
<reference evidence="4" key="1">
    <citation type="submission" date="2005-10" db="EMBL/GenBank/DDBJ databases">
        <title>Complete sequence of Pelobacter carbinolicus DSM 2380.</title>
        <authorList>
            <person name="Copeland A."/>
            <person name="Lucas S."/>
            <person name="Lapidus A."/>
            <person name="Barry K."/>
            <person name="Detter J.C."/>
            <person name="Glavina T."/>
            <person name="Hammon N."/>
            <person name="Israni S."/>
            <person name="Pitluck S."/>
            <person name="Chertkov O."/>
            <person name="Schmutz J."/>
            <person name="Larimer F."/>
            <person name="Land M."/>
            <person name="Kyrpides N."/>
            <person name="Ivanova N."/>
            <person name="Richardson P."/>
        </authorList>
    </citation>
    <scope>NUCLEOTIDE SEQUENCE [LARGE SCALE GENOMIC DNA]</scope>
    <source>
        <strain evidence="4">DSM 2380 / NBRC 103641 / GraBd1</strain>
    </source>
</reference>
<evidence type="ECO:0000313" key="3">
    <source>
        <dbReference type="EMBL" id="ABA89293.1"/>
    </source>
</evidence>
<feature type="transmembrane region" description="Helical" evidence="1">
    <location>
        <begin position="33"/>
        <end position="49"/>
    </location>
</feature>